<proteinExistence type="predicted"/>
<dbReference type="AlphaFoldDB" id="A0A5B7KM13"/>
<name>A0A5B7KM13_ECOLX</name>
<dbReference type="EMBL" id="VSBS01000053">
    <property type="protein sequence ID" value="TXT03228.1"/>
    <property type="molecule type" value="Genomic_DNA"/>
</dbReference>
<comment type="caution">
    <text evidence="1">The sequence shown here is derived from an EMBL/GenBank/DDBJ whole genome shotgun (WGS) entry which is preliminary data.</text>
</comment>
<dbReference type="RefSeq" id="WP_001548463.1">
    <property type="nucleotide sequence ID" value="NZ_CP029242.1"/>
</dbReference>
<dbReference type="Proteomes" id="UP000321461">
    <property type="component" value="Unassembled WGS sequence"/>
</dbReference>
<sequence>MNKIQYLLVGYGRDGEIHEDTELKSRLTIFESSVGSSHRPPNAQFNRSYDVHLIPVDGKVYAVGVGRTLHGNELPDLISLSGISPVPKEFTH</sequence>
<protein>
    <submittedName>
        <fullName evidence="1">Uncharacterized protein</fullName>
    </submittedName>
</protein>
<evidence type="ECO:0000313" key="1">
    <source>
        <dbReference type="EMBL" id="TXT03228.1"/>
    </source>
</evidence>
<evidence type="ECO:0000313" key="2">
    <source>
        <dbReference type="Proteomes" id="UP000321461"/>
    </source>
</evidence>
<reference evidence="1 2" key="1">
    <citation type="submission" date="2019-08" db="EMBL/GenBank/DDBJ databases">
        <title>Whole genome analysis of cultivated E. coli strains isolated from CD patients and healthy donors.</title>
        <authorList>
            <person name="Siniagina M.N."/>
            <person name="Markelova M.I."/>
            <person name="Laikov A.V."/>
            <person name="Boulygina E.A."/>
            <person name="Khusnutdinova D.R."/>
            <person name="Kharchenko A."/>
            <person name="Grigoryeva T.V."/>
        </authorList>
    </citation>
    <scope>NUCLEOTIDE SEQUENCE [LARGE SCALE GENOMIC DNA]</scope>
    <source>
        <strain evidence="1 2">3_77_5</strain>
    </source>
</reference>
<gene>
    <name evidence="1" type="ORF">FWK02_03090</name>
</gene>
<accession>A0A5B7KM13</accession>
<organism evidence="1 2">
    <name type="scientific">Escherichia coli</name>
    <dbReference type="NCBI Taxonomy" id="562"/>
    <lineage>
        <taxon>Bacteria</taxon>
        <taxon>Pseudomonadati</taxon>
        <taxon>Pseudomonadota</taxon>
        <taxon>Gammaproteobacteria</taxon>
        <taxon>Enterobacterales</taxon>
        <taxon>Enterobacteriaceae</taxon>
        <taxon>Escherichia</taxon>
    </lineage>
</organism>